<dbReference type="EMBL" id="LIAE01010657">
    <property type="protein sequence ID" value="PAV57135.1"/>
    <property type="molecule type" value="Genomic_DNA"/>
</dbReference>
<reference evidence="2 3" key="1">
    <citation type="journal article" date="2017" name="Curr. Biol.">
        <title>Genome architecture and evolution of a unichromosomal asexual nematode.</title>
        <authorList>
            <person name="Fradin H."/>
            <person name="Zegar C."/>
            <person name="Gutwein M."/>
            <person name="Lucas J."/>
            <person name="Kovtun M."/>
            <person name="Corcoran D."/>
            <person name="Baugh L.R."/>
            <person name="Kiontke K."/>
            <person name="Gunsalus K."/>
            <person name="Fitch D.H."/>
            <person name="Piano F."/>
        </authorList>
    </citation>
    <scope>NUCLEOTIDE SEQUENCE [LARGE SCALE GENOMIC DNA]</scope>
    <source>
        <strain evidence="2">PF1309</strain>
    </source>
</reference>
<keyword evidence="1" id="KW-0472">Membrane</keyword>
<accession>A0A2A2J679</accession>
<name>A0A2A2J679_9BILA</name>
<dbReference type="Pfam" id="PF00106">
    <property type="entry name" value="adh_short"/>
    <property type="match status" value="1"/>
</dbReference>
<evidence type="ECO:0000313" key="3">
    <source>
        <dbReference type="Proteomes" id="UP000218231"/>
    </source>
</evidence>
<dbReference type="PRINTS" id="PR00081">
    <property type="entry name" value="GDHRDH"/>
</dbReference>
<keyword evidence="3" id="KW-1185">Reference proteome</keyword>
<dbReference type="OrthoDB" id="10253736at2759"/>
<comment type="caution">
    <text evidence="2">The sequence shown here is derived from an EMBL/GenBank/DDBJ whole genome shotgun (WGS) entry which is preliminary data.</text>
</comment>
<dbReference type="Proteomes" id="UP000218231">
    <property type="component" value="Unassembled WGS sequence"/>
</dbReference>
<dbReference type="SUPFAM" id="SSF51735">
    <property type="entry name" value="NAD(P)-binding Rossmann-fold domains"/>
    <property type="match status" value="1"/>
</dbReference>
<dbReference type="PANTHER" id="PTHR24322:SF742">
    <property type="entry name" value="PROTEIN DHS-3"/>
    <property type="match status" value="1"/>
</dbReference>
<dbReference type="InterPro" id="IPR002347">
    <property type="entry name" value="SDR_fam"/>
</dbReference>
<dbReference type="GO" id="GO:0005811">
    <property type="term" value="C:lipid droplet"/>
    <property type="evidence" value="ECO:0007669"/>
    <property type="project" value="TreeGrafter"/>
</dbReference>
<dbReference type="GO" id="GO:0016616">
    <property type="term" value="F:oxidoreductase activity, acting on the CH-OH group of donors, NAD or NADP as acceptor"/>
    <property type="evidence" value="ECO:0007669"/>
    <property type="project" value="TreeGrafter"/>
</dbReference>
<keyword evidence="1" id="KW-1133">Transmembrane helix</keyword>
<protein>
    <submittedName>
        <fullName evidence="2">Uncharacterized protein</fullName>
    </submittedName>
</protein>
<gene>
    <name evidence="2" type="ORF">WR25_26156</name>
</gene>
<proteinExistence type="predicted"/>
<dbReference type="InterPro" id="IPR036291">
    <property type="entry name" value="NAD(P)-bd_dom_sf"/>
</dbReference>
<organism evidence="2 3">
    <name type="scientific">Diploscapter pachys</name>
    <dbReference type="NCBI Taxonomy" id="2018661"/>
    <lineage>
        <taxon>Eukaryota</taxon>
        <taxon>Metazoa</taxon>
        <taxon>Ecdysozoa</taxon>
        <taxon>Nematoda</taxon>
        <taxon>Chromadorea</taxon>
        <taxon>Rhabditida</taxon>
        <taxon>Rhabditina</taxon>
        <taxon>Rhabditomorpha</taxon>
        <taxon>Rhabditoidea</taxon>
        <taxon>Rhabditidae</taxon>
        <taxon>Diploscapter</taxon>
    </lineage>
</organism>
<dbReference type="AlphaFoldDB" id="A0A2A2J679"/>
<dbReference type="STRING" id="2018661.A0A2A2J679"/>
<feature type="transmembrane region" description="Helical" evidence="1">
    <location>
        <begin position="6"/>
        <end position="31"/>
    </location>
</feature>
<dbReference type="Gene3D" id="3.40.50.720">
    <property type="entry name" value="NAD(P)-binding Rossmann-like Domain"/>
    <property type="match status" value="2"/>
</dbReference>
<keyword evidence="1" id="KW-0812">Transmembrane</keyword>
<sequence>MIDKLLHIINVFLTLAKVFYFCTIASIKALLPVGFLPKKDVKGEVVLITGASQGLGRELARRFASLKARLILWDIDENGLIELRNELEAQNVEVHIDKVDLSNKDEIRTLSRRVIKDFHHVDIVVMNAGMVNGKLFTETSEDAIERCMKVNALSHMYVDYCASKFAAVGICQSIAEELRASGINDIKTTLVCPGLITTGLFEGFHIPSSAMPPLSAEYVADRTMEAILTEADFVSMPKFCYLAIFAKGLLPTAAIQAVNDLFGVTHCMSGFIGREKKGVGNERRHGNEEVHHHE</sequence>
<evidence type="ECO:0000256" key="1">
    <source>
        <dbReference type="SAM" id="Phobius"/>
    </source>
</evidence>
<evidence type="ECO:0000313" key="2">
    <source>
        <dbReference type="EMBL" id="PAV57135.1"/>
    </source>
</evidence>
<dbReference type="PANTHER" id="PTHR24322">
    <property type="entry name" value="PKSB"/>
    <property type="match status" value="1"/>
</dbReference>